<dbReference type="Proteomes" id="UP001194468">
    <property type="component" value="Unassembled WGS sequence"/>
</dbReference>
<gene>
    <name evidence="2" type="ORF">L210DRAFT_3723668</name>
</gene>
<organism evidence="2 3">
    <name type="scientific">Boletus edulis BED1</name>
    <dbReference type="NCBI Taxonomy" id="1328754"/>
    <lineage>
        <taxon>Eukaryota</taxon>
        <taxon>Fungi</taxon>
        <taxon>Dikarya</taxon>
        <taxon>Basidiomycota</taxon>
        <taxon>Agaricomycotina</taxon>
        <taxon>Agaricomycetes</taxon>
        <taxon>Agaricomycetidae</taxon>
        <taxon>Boletales</taxon>
        <taxon>Boletineae</taxon>
        <taxon>Boletaceae</taxon>
        <taxon>Boletoideae</taxon>
        <taxon>Boletus</taxon>
    </lineage>
</organism>
<evidence type="ECO:0000313" key="3">
    <source>
        <dbReference type="Proteomes" id="UP001194468"/>
    </source>
</evidence>
<dbReference type="InterPro" id="IPR040976">
    <property type="entry name" value="Pkinase_fungal"/>
</dbReference>
<dbReference type="AlphaFoldDB" id="A0AAD4GIA6"/>
<comment type="caution">
    <text evidence="2">The sequence shown here is derived from an EMBL/GenBank/DDBJ whole genome shotgun (WGS) entry which is preliminary data.</text>
</comment>
<keyword evidence="3" id="KW-1185">Reference proteome</keyword>
<name>A0AAD4GIA6_BOLED</name>
<dbReference type="EMBL" id="WHUW01000005">
    <property type="protein sequence ID" value="KAF8445707.1"/>
    <property type="molecule type" value="Genomic_DNA"/>
</dbReference>
<reference evidence="2" key="1">
    <citation type="submission" date="2019-10" db="EMBL/GenBank/DDBJ databases">
        <authorList>
            <consortium name="DOE Joint Genome Institute"/>
            <person name="Kuo A."/>
            <person name="Miyauchi S."/>
            <person name="Kiss E."/>
            <person name="Drula E."/>
            <person name="Kohler A."/>
            <person name="Sanchez-Garcia M."/>
            <person name="Andreopoulos B."/>
            <person name="Barry K.W."/>
            <person name="Bonito G."/>
            <person name="Buee M."/>
            <person name="Carver A."/>
            <person name="Chen C."/>
            <person name="Cichocki N."/>
            <person name="Clum A."/>
            <person name="Culley D."/>
            <person name="Crous P.W."/>
            <person name="Fauchery L."/>
            <person name="Girlanda M."/>
            <person name="Hayes R."/>
            <person name="Keri Z."/>
            <person name="LaButti K."/>
            <person name="Lipzen A."/>
            <person name="Lombard V."/>
            <person name="Magnuson J."/>
            <person name="Maillard F."/>
            <person name="Morin E."/>
            <person name="Murat C."/>
            <person name="Nolan M."/>
            <person name="Ohm R."/>
            <person name="Pangilinan J."/>
            <person name="Pereira M."/>
            <person name="Perotto S."/>
            <person name="Peter M."/>
            <person name="Riley R."/>
            <person name="Sitrit Y."/>
            <person name="Stielow B."/>
            <person name="Szollosi G."/>
            <person name="Zifcakova L."/>
            <person name="Stursova M."/>
            <person name="Spatafora J.W."/>
            <person name="Tedersoo L."/>
            <person name="Vaario L.-M."/>
            <person name="Yamada A."/>
            <person name="Yan M."/>
            <person name="Wang P."/>
            <person name="Xu J."/>
            <person name="Bruns T."/>
            <person name="Baldrian P."/>
            <person name="Vilgalys R."/>
            <person name="Henrissat B."/>
            <person name="Grigoriev I.V."/>
            <person name="Hibbett D."/>
            <person name="Nagy L.G."/>
            <person name="Martin F.M."/>
        </authorList>
    </citation>
    <scope>NUCLEOTIDE SEQUENCE</scope>
    <source>
        <strain evidence="2">BED1</strain>
    </source>
</reference>
<dbReference type="GO" id="GO:0005524">
    <property type="term" value="F:ATP binding"/>
    <property type="evidence" value="ECO:0007669"/>
    <property type="project" value="InterPro"/>
</dbReference>
<dbReference type="Gene3D" id="1.10.510.10">
    <property type="entry name" value="Transferase(Phosphotransferase) domain 1"/>
    <property type="match status" value="1"/>
</dbReference>
<protein>
    <recommendedName>
        <fullName evidence="1">Protein kinase domain-containing protein</fullName>
    </recommendedName>
</protein>
<feature type="non-terminal residue" evidence="2">
    <location>
        <position position="1"/>
    </location>
</feature>
<reference evidence="2" key="2">
    <citation type="journal article" date="2020" name="Nat. Commun.">
        <title>Large-scale genome sequencing of mycorrhizal fungi provides insights into the early evolution of symbiotic traits.</title>
        <authorList>
            <person name="Miyauchi S."/>
            <person name="Kiss E."/>
            <person name="Kuo A."/>
            <person name="Drula E."/>
            <person name="Kohler A."/>
            <person name="Sanchez-Garcia M."/>
            <person name="Morin E."/>
            <person name="Andreopoulos B."/>
            <person name="Barry K.W."/>
            <person name="Bonito G."/>
            <person name="Buee M."/>
            <person name="Carver A."/>
            <person name="Chen C."/>
            <person name="Cichocki N."/>
            <person name="Clum A."/>
            <person name="Culley D."/>
            <person name="Crous P.W."/>
            <person name="Fauchery L."/>
            <person name="Girlanda M."/>
            <person name="Hayes R.D."/>
            <person name="Keri Z."/>
            <person name="LaButti K."/>
            <person name="Lipzen A."/>
            <person name="Lombard V."/>
            <person name="Magnuson J."/>
            <person name="Maillard F."/>
            <person name="Murat C."/>
            <person name="Nolan M."/>
            <person name="Ohm R.A."/>
            <person name="Pangilinan J."/>
            <person name="Pereira M.F."/>
            <person name="Perotto S."/>
            <person name="Peter M."/>
            <person name="Pfister S."/>
            <person name="Riley R."/>
            <person name="Sitrit Y."/>
            <person name="Stielow J.B."/>
            <person name="Szollosi G."/>
            <person name="Zifcakova L."/>
            <person name="Stursova M."/>
            <person name="Spatafora J.W."/>
            <person name="Tedersoo L."/>
            <person name="Vaario L.M."/>
            <person name="Yamada A."/>
            <person name="Yan M."/>
            <person name="Wang P."/>
            <person name="Xu J."/>
            <person name="Bruns T."/>
            <person name="Baldrian P."/>
            <person name="Vilgalys R."/>
            <person name="Dunand C."/>
            <person name="Henrissat B."/>
            <person name="Grigoriev I.V."/>
            <person name="Hibbett D."/>
            <person name="Nagy L.G."/>
            <person name="Martin F.M."/>
        </authorList>
    </citation>
    <scope>NUCLEOTIDE SEQUENCE</scope>
    <source>
        <strain evidence="2">BED1</strain>
    </source>
</reference>
<dbReference type="InterPro" id="IPR011009">
    <property type="entry name" value="Kinase-like_dom_sf"/>
</dbReference>
<evidence type="ECO:0000313" key="2">
    <source>
        <dbReference type="EMBL" id="KAF8445707.1"/>
    </source>
</evidence>
<proteinExistence type="predicted"/>
<sequence length="193" mass="21564">KIHFRVVFAELGEPIFDLKKLSDILETLEHALKGLEYMHRAGWVHRDISAGNVLRCGHQGKIADLEYAKALNLSGESHDVRTTSQHDMRLMCLSSRAHFMACEVEGQRYLCLSDPSMLPEGDGAPIVPFPHPFVSILCTTSSHGGGSQLGFFTIMWIAIRKRSPLNTIQFTSVIFLASTLLQEQHAQVSYDLL</sequence>
<feature type="domain" description="Protein kinase" evidence="1">
    <location>
        <begin position="1"/>
        <end position="193"/>
    </location>
</feature>
<dbReference type="GO" id="GO:0004672">
    <property type="term" value="F:protein kinase activity"/>
    <property type="evidence" value="ECO:0007669"/>
    <property type="project" value="InterPro"/>
</dbReference>
<evidence type="ECO:0000259" key="1">
    <source>
        <dbReference type="PROSITE" id="PS50011"/>
    </source>
</evidence>
<dbReference type="Pfam" id="PF17667">
    <property type="entry name" value="Pkinase_fungal"/>
    <property type="match status" value="1"/>
</dbReference>
<dbReference type="InterPro" id="IPR000719">
    <property type="entry name" value="Prot_kinase_dom"/>
</dbReference>
<dbReference type="PROSITE" id="PS50011">
    <property type="entry name" value="PROTEIN_KINASE_DOM"/>
    <property type="match status" value="1"/>
</dbReference>
<accession>A0AAD4GIA6</accession>
<dbReference type="SUPFAM" id="SSF56112">
    <property type="entry name" value="Protein kinase-like (PK-like)"/>
    <property type="match status" value="1"/>
</dbReference>